<protein>
    <submittedName>
        <fullName evidence="1">Uncharacterized protein</fullName>
    </submittedName>
</protein>
<dbReference type="AlphaFoldDB" id="A0A3Q7I3S3"/>
<accession>A0A3Q7I3S3</accession>
<evidence type="ECO:0000313" key="2">
    <source>
        <dbReference type="Proteomes" id="UP000004994"/>
    </source>
</evidence>
<sequence length="134" mass="15425">MYLPHLQSILSIKKDGTFNQEHLLQYLRFKRSKSLASSIVTSFLGLNTFLVSEEDFLTGQPLGYYGSWSLFSLSHQYIVSLETLKAYPLRSTLFVYYALLCDYILITNMKVVNQYSRLLDRLSVTISFSKSIVS</sequence>
<keyword evidence="2" id="KW-1185">Reference proteome</keyword>
<name>A0A3Q7I3S3_SOLLC</name>
<reference evidence="1" key="2">
    <citation type="submission" date="2019-01" db="UniProtKB">
        <authorList>
            <consortium name="EnsemblPlants"/>
        </authorList>
    </citation>
    <scope>IDENTIFICATION</scope>
    <source>
        <strain evidence="1">cv. Heinz 1706</strain>
    </source>
</reference>
<reference evidence="1" key="1">
    <citation type="journal article" date="2012" name="Nature">
        <title>The tomato genome sequence provides insights into fleshy fruit evolution.</title>
        <authorList>
            <consortium name="Tomato Genome Consortium"/>
        </authorList>
    </citation>
    <scope>NUCLEOTIDE SEQUENCE [LARGE SCALE GENOMIC DNA]</scope>
    <source>
        <strain evidence="1">cv. Heinz 1706</strain>
    </source>
</reference>
<dbReference type="PANTHER" id="PTHR34456">
    <property type="entry name" value="MITOVIRUS RNA-DEPENDENT RNA POLYMERASE"/>
    <property type="match status" value="1"/>
</dbReference>
<dbReference type="Gramene" id="Solyc09g056290.2.1">
    <property type="protein sequence ID" value="Solyc09g056290.2.1"/>
    <property type="gene ID" value="Solyc09g056290.2"/>
</dbReference>
<dbReference type="Pfam" id="PF05919">
    <property type="entry name" value="Mitovir_RNA_pol"/>
    <property type="match status" value="1"/>
</dbReference>
<dbReference type="InterPro" id="IPR008686">
    <property type="entry name" value="RNA_pol_mitovir"/>
</dbReference>
<dbReference type="InParanoid" id="A0A3Q7I3S3"/>
<dbReference type="STRING" id="4081.A0A3Q7I3S3"/>
<proteinExistence type="predicted"/>
<organism evidence="1">
    <name type="scientific">Solanum lycopersicum</name>
    <name type="common">Tomato</name>
    <name type="synonym">Lycopersicon esculentum</name>
    <dbReference type="NCBI Taxonomy" id="4081"/>
    <lineage>
        <taxon>Eukaryota</taxon>
        <taxon>Viridiplantae</taxon>
        <taxon>Streptophyta</taxon>
        <taxon>Embryophyta</taxon>
        <taxon>Tracheophyta</taxon>
        <taxon>Spermatophyta</taxon>
        <taxon>Magnoliopsida</taxon>
        <taxon>eudicotyledons</taxon>
        <taxon>Gunneridae</taxon>
        <taxon>Pentapetalae</taxon>
        <taxon>asterids</taxon>
        <taxon>lamiids</taxon>
        <taxon>Solanales</taxon>
        <taxon>Solanaceae</taxon>
        <taxon>Solanoideae</taxon>
        <taxon>Solaneae</taxon>
        <taxon>Solanum</taxon>
        <taxon>Solanum subgen. Lycopersicon</taxon>
    </lineage>
</organism>
<dbReference type="EnsemblPlants" id="Solyc09g056290.2.1">
    <property type="protein sequence ID" value="Solyc09g056290.2.1"/>
    <property type="gene ID" value="Solyc09g056290.2"/>
</dbReference>
<dbReference type="Proteomes" id="UP000004994">
    <property type="component" value="Chromosome 9"/>
</dbReference>
<evidence type="ECO:0000313" key="1">
    <source>
        <dbReference type="EnsemblPlants" id="Solyc09g056290.2.1"/>
    </source>
</evidence>
<dbReference type="PANTHER" id="PTHR34456:SF13">
    <property type="entry name" value="REVERSE TRANSCRIPTASE DOMAIN-CONTAINING PROTEIN"/>
    <property type="match status" value="1"/>
</dbReference>
<dbReference type="PaxDb" id="4081-Solyc09g056290.1.1"/>